<dbReference type="InterPro" id="IPR034289">
    <property type="entry name" value="CuRO_3_LCC"/>
</dbReference>
<dbReference type="GO" id="GO:0052716">
    <property type="term" value="F:hydroquinone:oxygen oxidoreductase activity"/>
    <property type="evidence" value="ECO:0007669"/>
    <property type="project" value="UniProtKB-EC"/>
</dbReference>
<dbReference type="GO" id="GO:0046872">
    <property type="term" value="F:metal ion binding"/>
    <property type="evidence" value="ECO:0007669"/>
    <property type="project" value="UniProtKB-KW"/>
</dbReference>
<keyword evidence="10 13" id="KW-0186">Copper</keyword>
<keyword evidence="11" id="KW-0325">Glycoprotein</keyword>
<dbReference type="InterPro" id="IPR002355">
    <property type="entry name" value="Cu_oxidase_Cu_BS"/>
</dbReference>
<evidence type="ECO:0000313" key="18">
    <source>
        <dbReference type="Proteomes" id="UP001642260"/>
    </source>
</evidence>
<dbReference type="PROSITE" id="PS00079">
    <property type="entry name" value="MULTICOPPER_OXIDASE1"/>
    <property type="match status" value="1"/>
</dbReference>
<dbReference type="PANTHER" id="PTHR11709:SF324">
    <property type="entry name" value="LACCASE-6"/>
    <property type="match status" value="1"/>
</dbReference>
<dbReference type="PROSITE" id="PS00080">
    <property type="entry name" value="MULTICOPPER_OXIDASE2"/>
    <property type="match status" value="1"/>
</dbReference>
<evidence type="ECO:0000256" key="12">
    <source>
        <dbReference type="ARBA" id="ARBA00023185"/>
    </source>
</evidence>
<comment type="catalytic activity">
    <reaction evidence="1 13">
        <text>4 hydroquinone + O2 = 4 benzosemiquinone + 2 H2O</text>
        <dbReference type="Rhea" id="RHEA:11276"/>
        <dbReference type="ChEBI" id="CHEBI:15377"/>
        <dbReference type="ChEBI" id="CHEBI:15379"/>
        <dbReference type="ChEBI" id="CHEBI:17594"/>
        <dbReference type="ChEBI" id="CHEBI:17977"/>
        <dbReference type="EC" id="1.10.3.2"/>
    </reaction>
</comment>
<organism evidence="17 18">
    <name type="scientific">Eruca vesicaria subsp. sativa</name>
    <name type="common">Garden rocket</name>
    <name type="synonym">Eruca sativa</name>
    <dbReference type="NCBI Taxonomy" id="29727"/>
    <lineage>
        <taxon>Eukaryota</taxon>
        <taxon>Viridiplantae</taxon>
        <taxon>Streptophyta</taxon>
        <taxon>Embryophyta</taxon>
        <taxon>Tracheophyta</taxon>
        <taxon>Spermatophyta</taxon>
        <taxon>Magnoliopsida</taxon>
        <taxon>eudicotyledons</taxon>
        <taxon>Gunneridae</taxon>
        <taxon>Pentapetalae</taxon>
        <taxon>rosids</taxon>
        <taxon>malvids</taxon>
        <taxon>Brassicales</taxon>
        <taxon>Brassicaceae</taxon>
        <taxon>Brassiceae</taxon>
        <taxon>Eruca</taxon>
    </lineage>
</organism>
<dbReference type="SUPFAM" id="SSF49503">
    <property type="entry name" value="Cupredoxins"/>
    <property type="match status" value="3"/>
</dbReference>
<evidence type="ECO:0000256" key="10">
    <source>
        <dbReference type="ARBA" id="ARBA00023008"/>
    </source>
</evidence>
<evidence type="ECO:0000259" key="15">
    <source>
        <dbReference type="Pfam" id="PF07731"/>
    </source>
</evidence>
<keyword evidence="7 13" id="KW-0479">Metal-binding</keyword>
<feature type="chain" id="PRO_5044532600" description="Laccase" evidence="13">
    <location>
        <begin position="31"/>
        <end position="569"/>
    </location>
</feature>
<accession>A0ABC8LB08</accession>
<gene>
    <name evidence="17" type="ORF">ERUC_LOCUS33242</name>
</gene>
<evidence type="ECO:0000256" key="1">
    <source>
        <dbReference type="ARBA" id="ARBA00000349"/>
    </source>
</evidence>
<dbReference type="InterPro" id="IPR011706">
    <property type="entry name" value="Cu-oxidase_C"/>
</dbReference>
<evidence type="ECO:0000313" key="17">
    <source>
        <dbReference type="EMBL" id="CAH8380759.1"/>
    </source>
</evidence>
<feature type="domain" description="Plastocyanin-like" evidence="14">
    <location>
        <begin position="164"/>
        <end position="314"/>
    </location>
</feature>
<comment type="cofactor">
    <cofactor evidence="13">
        <name>Cu cation</name>
        <dbReference type="ChEBI" id="CHEBI:23378"/>
    </cofactor>
    <text evidence="13">Binds 4 Cu cations per monomer.</text>
</comment>
<evidence type="ECO:0000256" key="6">
    <source>
        <dbReference type="ARBA" id="ARBA00022525"/>
    </source>
</evidence>
<keyword evidence="6 13" id="KW-0964">Secreted</keyword>
<dbReference type="AlphaFoldDB" id="A0ABC8LB08"/>
<evidence type="ECO:0000256" key="5">
    <source>
        <dbReference type="ARBA" id="ARBA00022523"/>
    </source>
</evidence>
<dbReference type="GO" id="GO:0048046">
    <property type="term" value="C:apoplast"/>
    <property type="evidence" value="ECO:0007669"/>
    <property type="project" value="UniProtKB-SubCell"/>
</dbReference>
<keyword evidence="12 13" id="KW-0439">Lignin degradation</keyword>
<dbReference type="EMBL" id="CAKOAT010492932">
    <property type="protein sequence ID" value="CAH8380759.1"/>
    <property type="molecule type" value="Genomic_DNA"/>
</dbReference>
<reference evidence="17 18" key="1">
    <citation type="submission" date="2022-03" db="EMBL/GenBank/DDBJ databases">
        <authorList>
            <person name="Macdonald S."/>
            <person name="Ahmed S."/>
            <person name="Newling K."/>
        </authorList>
    </citation>
    <scope>NUCLEOTIDE SEQUENCE [LARGE SCALE GENOMIC DNA]</scope>
</reference>
<comment type="caution">
    <text evidence="17">The sequence shown here is derived from an EMBL/GenBank/DDBJ whole genome shotgun (WGS) entry which is preliminary data.</text>
</comment>
<dbReference type="InterPro" id="IPR008972">
    <property type="entry name" value="Cupredoxin"/>
</dbReference>
<dbReference type="InterPro" id="IPR033138">
    <property type="entry name" value="Cu_oxidase_CS"/>
</dbReference>
<dbReference type="CDD" id="cd13849">
    <property type="entry name" value="CuRO_1_LCC_plant"/>
    <property type="match status" value="1"/>
</dbReference>
<dbReference type="PANTHER" id="PTHR11709">
    <property type="entry name" value="MULTI-COPPER OXIDASE"/>
    <property type="match status" value="1"/>
</dbReference>
<dbReference type="CDD" id="cd13875">
    <property type="entry name" value="CuRO_2_LCC_plant"/>
    <property type="match status" value="1"/>
</dbReference>
<evidence type="ECO:0000256" key="11">
    <source>
        <dbReference type="ARBA" id="ARBA00023180"/>
    </source>
</evidence>
<keyword evidence="9 13" id="KW-0560">Oxidoreductase</keyword>
<dbReference type="CDD" id="cd13897">
    <property type="entry name" value="CuRO_3_LCC_plant"/>
    <property type="match status" value="1"/>
</dbReference>
<dbReference type="InterPro" id="IPR011707">
    <property type="entry name" value="Cu-oxidase-like_N"/>
</dbReference>
<evidence type="ECO:0000256" key="13">
    <source>
        <dbReference type="RuleBase" id="RU361119"/>
    </source>
</evidence>
<dbReference type="Pfam" id="PF07732">
    <property type="entry name" value="Cu-oxidase_3"/>
    <property type="match status" value="1"/>
</dbReference>
<feature type="domain" description="Plastocyanin-like" evidence="15">
    <location>
        <begin position="420"/>
        <end position="552"/>
    </location>
</feature>
<keyword evidence="13" id="KW-0732">Signal</keyword>
<name>A0ABC8LB08_ERUVS</name>
<feature type="signal peptide" evidence="13">
    <location>
        <begin position="1"/>
        <end position="30"/>
    </location>
</feature>
<keyword evidence="5 13" id="KW-0052">Apoplast</keyword>
<dbReference type="NCBIfam" id="TIGR03389">
    <property type="entry name" value="laccase"/>
    <property type="match status" value="1"/>
</dbReference>
<dbReference type="Proteomes" id="UP001642260">
    <property type="component" value="Unassembled WGS sequence"/>
</dbReference>
<dbReference type="EC" id="1.10.3.2" evidence="4 13"/>
<evidence type="ECO:0000256" key="8">
    <source>
        <dbReference type="ARBA" id="ARBA00022737"/>
    </source>
</evidence>
<dbReference type="InterPro" id="IPR001117">
    <property type="entry name" value="Cu-oxidase_2nd"/>
</dbReference>
<feature type="domain" description="Plastocyanin-like" evidence="16">
    <location>
        <begin position="38"/>
        <end position="152"/>
    </location>
</feature>
<dbReference type="GO" id="GO:0046274">
    <property type="term" value="P:lignin catabolic process"/>
    <property type="evidence" value="ECO:0007669"/>
    <property type="project" value="UniProtKB-KW"/>
</dbReference>
<dbReference type="InterPro" id="IPR017761">
    <property type="entry name" value="Laccase"/>
</dbReference>
<protein>
    <recommendedName>
        <fullName evidence="4 13">Laccase</fullName>
        <ecNumber evidence="4 13">1.10.3.2</ecNumber>
    </recommendedName>
    <alternativeName>
        <fullName evidence="13">Benzenediol:oxygen oxidoreductase</fullName>
    </alternativeName>
    <alternativeName>
        <fullName evidence="13">Diphenol oxidase</fullName>
    </alternativeName>
    <alternativeName>
        <fullName evidence="13">Urishiol oxidase</fullName>
    </alternativeName>
</protein>
<dbReference type="InterPro" id="IPR034288">
    <property type="entry name" value="CuRO_1_LCC"/>
</dbReference>
<evidence type="ECO:0000256" key="4">
    <source>
        <dbReference type="ARBA" id="ARBA00012297"/>
    </source>
</evidence>
<dbReference type="Pfam" id="PF00394">
    <property type="entry name" value="Cu-oxidase"/>
    <property type="match status" value="1"/>
</dbReference>
<evidence type="ECO:0000256" key="7">
    <source>
        <dbReference type="ARBA" id="ARBA00022723"/>
    </source>
</evidence>
<evidence type="ECO:0000256" key="9">
    <source>
        <dbReference type="ARBA" id="ARBA00023002"/>
    </source>
</evidence>
<proteinExistence type="inferred from homology"/>
<dbReference type="InterPro" id="IPR045087">
    <property type="entry name" value="Cu-oxidase_fam"/>
</dbReference>
<comment type="subcellular location">
    <subcellularLocation>
        <location evidence="2 13">Secreted</location>
        <location evidence="2 13">Extracellular space</location>
        <location evidence="2 13">Apoplast</location>
    </subcellularLocation>
</comment>
<dbReference type="Pfam" id="PF07731">
    <property type="entry name" value="Cu-oxidase_2"/>
    <property type="match status" value="1"/>
</dbReference>
<dbReference type="InterPro" id="IPR034285">
    <property type="entry name" value="CuRO_2_LCC"/>
</dbReference>
<keyword evidence="18" id="KW-1185">Reference proteome</keyword>
<sequence>MTSSAVPSLFRLSFCLFILQVMNIERCCAATRIYQFKVQTRRLTRLCQTKEIVTVNRKFPGPAITAQEDDRIIVNVINMTPYNATIHWHGIKQKLSCWYDGPSYITQCPIQSGQSFTYNFTVAQQKGTFFWHAHFSWLRATVYGPLIVYPKASVPYPFKKPFKEHTILLGEYWLKNVVELEKHVLESGGPPPPADAFTINGQPGPNYNCSSKDVYELEIVPRKTYLLRLINAGINMESFFTIANHRLTVVEVDGEYTKPFTTERVMLVPGQTMNVLLTADQAIERYSIAMGPYESAKNVKFQHTSAIANLQYFGALPNSVTSPAKLPIFNDNTAVKTVMDGLRSLNKVDVPKDVDAYLFITIGINVNKCNSENPNNKCQGPRQGRLAASMNNISFNEPKVSILEAYYKKLEGYFTLDFPIAPEKSYDFVNGAPNDIANDTQAENGTRAMVFEYGSRIQIIFQNTGTLTTENHPIHLHGHSFYVIGYGTGNYDQQTARFNLEDPPYLNTIGVPVGGWAAVRFVADNPGLWLLHCHFDIHQTWGMSTMFVVKNGKTALETLSEPPTDLPKC</sequence>
<keyword evidence="8 13" id="KW-0677">Repeat</keyword>
<evidence type="ECO:0000259" key="14">
    <source>
        <dbReference type="Pfam" id="PF00394"/>
    </source>
</evidence>
<evidence type="ECO:0000256" key="3">
    <source>
        <dbReference type="ARBA" id="ARBA00010609"/>
    </source>
</evidence>
<comment type="similarity">
    <text evidence="3 13">Belongs to the multicopper oxidase family.</text>
</comment>
<comment type="function">
    <text evidence="13">Lignin degradation and detoxification of lignin-derived products.</text>
</comment>
<dbReference type="Gene3D" id="2.60.40.420">
    <property type="entry name" value="Cupredoxins - blue copper proteins"/>
    <property type="match status" value="3"/>
</dbReference>
<evidence type="ECO:0000256" key="2">
    <source>
        <dbReference type="ARBA" id="ARBA00004271"/>
    </source>
</evidence>
<evidence type="ECO:0000259" key="16">
    <source>
        <dbReference type="Pfam" id="PF07732"/>
    </source>
</evidence>